<dbReference type="PANTHER" id="PTHR30308">
    <property type="entry name" value="TMRNA-BINDING COMPONENT OF TRANS-TRANSLATION TAGGING COMPLEX"/>
    <property type="match status" value="1"/>
</dbReference>
<dbReference type="Gene3D" id="2.40.280.10">
    <property type="match status" value="1"/>
</dbReference>
<dbReference type="GO" id="GO:0070930">
    <property type="term" value="P:trans-translation-dependent protein tagging"/>
    <property type="evidence" value="ECO:0007669"/>
    <property type="project" value="TreeGrafter"/>
</dbReference>
<evidence type="ECO:0000256" key="3">
    <source>
        <dbReference type="HAMAP-Rule" id="MF_00023"/>
    </source>
</evidence>
<evidence type="ECO:0000256" key="2">
    <source>
        <dbReference type="ARBA" id="ARBA00022884"/>
    </source>
</evidence>
<comment type="similarity">
    <text evidence="3">Belongs to the SmpB family.</text>
</comment>
<reference evidence="4 5" key="1">
    <citation type="journal article" date="2016" name="Nat. Commun.">
        <title>Thousands of microbial genomes shed light on interconnected biogeochemical processes in an aquifer system.</title>
        <authorList>
            <person name="Anantharaman K."/>
            <person name="Brown C.T."/>
            <person name="Hug L.A."/>
            <person name="Sharon I."/>
            <person name="Castelle C.J."/>
            <person name="Probst A.J."/>
            <person name="Thomas B.C."/>
            <person name="Singh A."/>
            <person name="Wilkins M.J."/>
            <person name="Karaoz U."/>
            <person name="Brodie E.L."/>
            <person name="Williams K.H."/>
            <person name="Hubbard S.S."/>
            <person name="Banfield J.F."/>
        </authorList>
    </citation>
    <scope>NUCLEOTIDE SEQUENCE [LARGE SCALE GENOMIC DNA]</scope>
</reference>
<dbReference type="HAMAP" id="MF_00023">
    <property type="entry name" value="SmpB"/>
    <property type="match status" value="1"/>
</dbReference>
<dbReference type="GO" id="GO:0070929">
    <property type="term" value="P:trans-translation"/>
    <property type="evidence" value="ECO:0007669"/>
    <property type="project" value="UniProtKB-UniRule"/>
</dbReference>
<dbReference type="PANTHER" id="PTHR30308:SF2">
    <property type="entry name" value="SSRA-BINDING PROTEIN"/>
    <property type="match status" value="1"/>
</dbReference>
<comment type="subcellular location">
    <subcellularLocation>
        <location evidence="3">Cytoplasm</location>
    </subcellularLocation>
    <text evidence="3">The tmRNA-SmpB complex associates with stalled 70S ribosomes.</text>
</comment>
<dbReference type="GO" id="GO:0005829">
    <property type="term" value="C:cytosol"/>
    <property type="evidence" value="ECO:0007669"/>
    <property type="project" value="TreeGrafter"/>
</dbReference>
<evidence type="ECO:0000256" key="1">
    <source>
        <dbReference type="ARBA" id="ARBA00022490"/>
    </source>
</evidence>
<dbReference type="Pfam" id="PF01668">
    <property type="entry name" value="SmpB"/>
    <property type="match status" value="1"/>
</dbReference>
<dbReference type="NCBIfam" id="NF003843">
    <property type="entry name" value="PRK05422.1"/>
    <property type="match status" value="1"/>
</dbReference>
<sequence>MPTLADNKKARFDYQILETFEAGLVLSGQEVKSTRSGHLNLKGAYITFHGGNPYLLNAHISKYPNAGPLPDYDPTQNRRLLLKKREISYLQGKLGEKGLTIVPLSVYTSRHLIKVSIGLAKGKQLHDKRESIKKRELDREVKRSLE</sequence>
<evidence type="ECO:0000313" key="5">
    <source>
        <dbReference type="Proteomes" id="UP000176413"/>
    </source>
</evidence>
<dbReference type="EMBL" id="MFQA01000031">
    <property type="protein sequence ID" value="OGH68773.1"/>
    <property type="molecule type" value="Genomic_DNA"/>
</dbReference>
<dbReference type="NCBIfam" id="TIGR00086">
    <property type="entry name" value="smpB"/>
    <property type="match status" value="1"/>
</dbReference>
<dbReference type="AlphaFoldDB" id="A0A1F6MB91"/>
<keyword evidence="2 3" id="KW-0694">RNA-binding</keyword>
<gene>
    <name evidence="3" type="primary">smpB</name>
    <name evidence="4" type="ORF">A3D53_03765</name>
</gene>
<evidence type="ECO:0000313" key="4">
    <source>
        <dbReference type="EMBL" id="OGH68773.1"/>
    </source>
</evidence>
<dbReference type="GO" id="GO:0003723">
    <property type="term" value="F:RNA binding"/>
    <property type="evidence" value="ECO:0007669"/>
    <property type="project" value="UniProtKB-UniRule"/>
</dbReference>
<protein>
    <recommendedName>
        <fullName evidence="3">SsrA-binding protein</fullName>
    </recommendedName>
    <alternativeName>
        <fullName evidence="3">Small protein B</fullName>
    </alternativeName>
</protein>
<dbReference type="Proteomes" id="UP000176413">
    <property type="component" value="Unassembled WGS sequence"/>
</dbReference>
<keyword evidence="1 3" id="KW-0963">Cytoplasm</keyword>
<dbReference type="InterPro" id="IPR023620">
    <property type="entry name" value="SmpB"/>
</dbReference>
<dbReference type="CDD" id="cd09294">
    <property type="entry name" value="SmpB"/>
    <property type="match status" value="1"/>
</dbReference>
<organism evidence="4 5">
    <name type="scientific">Candidatus Magasanikbacteria bacterium RIFCSPHIGHO2_02_FULL_45_10</name>
    <dbReference type="NCBI Taxonomy" id="1798679"/>
    <lineage>
        <taxon>Bacteria</taxon>
        <taxon>Candidatus Magasanikiibacteriota</taxon>
    </lineage>
</organism>
<accession>A0A1F6MB91</accession>
<comment type="caution">
    <text evidence="4">The sequence shown here is derived from an EMBL/GenBank/DDBJ whole genome shotgun (WGS) entry which is preliminary data.</text>
</comment>
<proteinExistence type="inferred from homology"/>
<name>A0A1F6MB91_9BACT</name>
<dbReference type="InterPro" id="IPR000037">
    <property type="entry name" value="SsrA-bd_prot"/>
</dbReference>
<dbReference type="SUPFAM" id="SSF74982">
    <property type="entry name" value="Small protein B (SmpB)"/>
    <property type="match status" value="1"/>
</dbReference>
<comment type="function">
    <text evidence="3">Required for rescue of stalled ribosomes mediated by trans-translation. Binds to transfer-messenger RNA (tmRNA), required for stable association of tmRNA with ribosomes. tmRNA and SmpB together mimic tRNA shape, replacing the anticodon stem-loop with SmpB. tmRNA is encoded by the ssrA gene; the 2 termini fold to resemble tRNA(Ala) and it encodes a 'tag peptide', a short internal open reading frame. During trans-translation Ala-aminoacylated tmRNA acts like a tRNA, entering the A-site of stalled ribosomes, displacing the stalled mRNA. The ribosome then switches to translate the ORF on the tmRNA; the nascent peptide is terminated with the 'tag peptide' encoded by the tmRNA and targeted for degradation. The ribosome is freed to recommence translation, which seems to be the essential function of trans-translation.</text>
</comment>